<dbReference type="EMBL" id="CP038151">
    <property type="protein sequence ID" value="QBR03183.1"/>
    <property type="molecule type" value="Genomic_DNA"/>
</dbReference>
<dbReference type="AlphaFoldDB" id="A0A4V1B0L4"/>
<dbReference type="InterPro" id="IPR025861">
    <property type="entry name" value="CobT_VWA_dom"/>
</dbReference>
<accession>A0A4V1B0L4</accession>
<dbReference type="Proteomes" id="UP000295727">
    <property type="component" value="Chromosome 4"/>
</dbReference>
<sequence length="622" mass="66556">MDAARLDDLEARLGKLARVLTGEPRLAVSIGAGGPRVEHQRFVLPSHADESTQAAQDVQAAQPGESTEATEADEDLLIGYLDLLAARWRHSAPPRLDLAQAGVTGRIAQAVEDRRVLARLVVSYPGARRYVERLRAQLARDASRRWGALSWSERLIWTIERTLWGEPARAGERDAASLAAALHVLEGPDGPLAAARASRSTGESVRAAQAIVAGVRSLASRGANNMMQSARPPDSLDDETLARELDDFGAHDDTDFALTLDAAAADAAAEALRQPGAQALEVAGEALGDATSAPGATLSEADAAPPRASAGEAPFAKPVRSIPLTTAFDVVTDLTGSGDATAWRKLRALARAETGALKAHLERVLKADELTHWKREQERGEIDRAALARLAASRGYRTPFRVATHASGRDAAVTLLLDLSGSMAGRKIELARLCAAALTDALMQLGFDCEVLGYSSVESPDMRAQFERTRAAGADLHGFNRFVERLDLRVFKRFDARDSNAASGLAAIECGHENPDGEALAWAAARLMARKARRRLLFVLSDGYPSTSDGDPAVLRSDLHARVAEVAKQGIELVGIGIQDDAVEAFYPQAVVVRKLHELPAVAFAMLSRMLALGVRQPLRRG</sequence>
<name>A0A4V1B0L4_9BURK</name>
<evidence type="ECO:0000313" key="3">
    <source>
        <dbReference type="EMBL" id="QBR03183.1"/>
    </source>
</evidence>
<feature type="domain" description="VWFA" evidence="2">
    <location>
        <begin position="412"/>
        <end position="599"/>
    </location>
</feature>
<dbReference type="OrthoDB" id="6395027at2"/>
<gene>
    <name evidence="3" type="ORF">E1956_39160</name>
</gene>
<feature type="region of interest" description="Disordered" evidence="1">
    <location>
        <begin position="48"/>
        <end position="69"/>
    </location>
</feature>
<dbReference type="RefSeq" id="WP_134758682.1">
    <property type="nucleotide sequence ID" value="NZ_CP038151.1"/>
</dbReference>
<dbReference type="InterPro" id="IPR051928">
    <property type="entry name" value="NorD/CobT"/>
</dbReference>
<dbReference type="KEGG" id="ppai:E1956_39160"/>
<dbReference type="SUPFAM" id="SSF53300">
    <property type="entry name" value="vWA-like"/>
    <property type="match status" value="1"/>
</dbReference>
<dbReference type="Pfam" id="PF11775">
    <property type="entry name" value="CobT_C"/>
    <property type="match status" value="1"/>
</dbReference>
<reference evidence="3 4" key="1">
    <citation type="submission" date="2019-03" db="EMBL/GenBank/DDBJ databases">
        <title>Paraburkholderia sp. 7MH5, isolated from subtropical forest soil.</title>
        <authorList>
            <person name="Gao Z.-H."/>
            <person name="Qiu L.-H."/>
        </authorList>
    </citation>
    <scope>NUCLEOTIDE SEQUENCE [LARGE SCALE GENOMIC DNA]</scope>
    <source>
        <strain evidence="3 4">7MH5</strain>
    </source>
</reference>
<evidence type="ECO:0000256" key="1">
    <source>
        <dbReference type="SAM" id="MobiDB-lite"/>
    </source>
</evidence>
<dbReference type="PANTHER" id="PTHR41248:SF1">
    <property type="entry name" value="NORD PROTEIN"/>
    <property type="match status" value="1"/>
</dbReference>
<feature type="region of interest" description="Disordered" evidence="1">
    <location>
        <begin position="291"/>
        <end position="314"/>
    </location>
</feature>
<keyword evidence="4" id="KW-1185">Reference proteome</keyword>
<proteinExistence type="predicted"/>
<dbReference type="InterPro" id="IPR002035">
    <property type="entry name" value="VWF_A"/>
</dbReference>
<organism evidence="3 4">
    <name type="scientific">Paraburkholderia pallida</name>
    <dbReference type="NCBI Taxonomy" id="2547399"/>
    <lineage>
        <taxon>Bacteria</taxon>
        <taxon>Pseudomonadati</taxon>
        <taxon>Pseudomonadota</taxon>
        <taxon>Betaproteobacteria</taxon>
        <taxon>Burkholderiales</taxon>
        <taxon>Burkholderiaceae</taxon>
        <taxon>Paraburkholderia</taxon>
    </lineage>
</organism>
<dbReference type="SMART" id="SM00327">
    <property type="entry name" value="VWA"/>
    <property type="match status" value="1"/>
</dbReference>
<dbReference type="InterPro" id="IPR036465">
    <property type="entry name" value="vWFA_dom_sf"/>
</dbReference>
<evidence type="ECO:0000259" key="2">
    <source>
        <dbReference type="PROSITE" id="PS50234"/>
    </source>
</evidence>
<evidence type="ECO:0000313" key="4">
    <source>
        <dbReference type="Proteomes" id="UP000295727"/>
    </source>
</evidence>
<dbReference type="PANTHER" id="PTHR41248">
    <property type="entry name" value="NORD PROTEIN"/>
    <property type="match status" value="1"/>
</dbReference>
<dbReference type="Gene3D" id="3.40.50.410">
    <property type="entry name" value="von Willebrand factor, type A domain"/>
    <property type="match status" value="1"/>
</dbReference>
<protein>
    <submittedName>
        <fullName evidence="3">Cobalamin biosynthesis protein CobT</fullName>
    </submittedName>
</protein>
<dbReference type="PROSITE" id="PS50234">
    <property type="entry name" value="VWFA"/>
    <property type="match status" value="1"/>
</dbReference>